<evidence type="ECO:0000313" key="2">
    <source>
        <dbReference type="EMBL" id="GAP44186.1"/>
    </source>
</evidence>
<evidence type="ECO:0000256" key="1">
    <source>
        <dbReference type="SAM" id="MobiDB-lite"/>
    </source>
</evidence>
<name>A0A0S7BTM9_9BACT</name>
<dbReference type="OrthoDB" id="5422541at2"/>
<proteinExistence type="predicted"/>
<dbReference type="AlphaFoldDB" id="A0A0S7BTM9"/>
<evidence type="ECO:0000313" key="3">
    <source>
        <dbReference type="Proteomes" id="UP000053091"/>
    </source>
</evidence>
<feature type="region of interest" description="Disordered" evidence="1">
    <location>
        <begin position="323"/>
        <end position="342"/>
    </location>
</feature>
<sequence>MIAASIGRTFLNAWNEKYQKEYAAKEFFDEEFFRLFYDHPKYLLWVQNSPFVQMKKGQKPELLTHNERLEKLKNLHDNIDSGYRDASIAIGFPASEEKEFATTSGLVTDLKLQTDAEEVYLSWIGGGLGVGVAGGYSIFFDHPHILLTIYDGWKIYRKFLNDPTLDKLAGNKINSWNGQWLSFAYSLDYEENPDFGFLSNCNFFKQDEKEIVINTIFWAKLYFNLTEKLSNETVTAYIYSLGQTNKTMGFIPFRFYQGRSILSIYKILFGESDALTQKKDYENMFGIHIKRACELGTVGLQALEPHGLREYFDKAKMPNFSTTSVTEKNGEGPDAFEERKQKANQKNYENIISFRTYKTWLLAMITKNKQEDLHYSEEVAKALKEYRADAKKRDRANLLENELLQAKTKKQFLDGLATLIKDVDPKLLETFKTLRDKVHLMTAEDFGYFVVLLKFDYAYQEKNS</sequence>
<dbReference type="PATRIC" id="fig|1678841.3.peg.2632"/>
<protein>
    <submittedName>
        <fullName evidence="2">Uncharacterized protein</fullName>
    </submittedName>
</protein>
<keyword evidence="3" id="KW-1185">Reference proteome</keyword>
<organism evidence="2">
    <name type="scientific">Lentimicrobium saccharophilum</name>
    <dbReference type="NCBI Taxonomy" id="1678841"/>
    <lineage>
        <taxon>Bacteria</taxon>
        <taxon>Pseudomonadati</taxon>
        <taxon>Bacteroidota</taxon>
        <taxon>Bacteroidia</taxon>
        <taxon>Bacteroidales</taxon>
        <taxon>Lentimicrobiaceae</taxon>
        <taxon>Lentimicrobium</taxon>
    </lineage>
</organism>
<accession>A0A0S7BTM9</accession>
<reference evidence="2" key="1">
    <citation type="journal article" date="2015" name="Genome Announc.">
        <title>Draft Genome Sequence of Bacteroidales Strain TBC1, a Novel Isolate from a Methanogenic Wastewater Treatment System.</title>
        <authorList>
            <person name="Tourlousse D.M."/>
            <person name="Matsuura N."/>
            <person name="Sun L."/>
            <person name="Toyonaga M."/>
            <person name="Kuroda K."/>
            <person name="Ohashi A."/>
            <person name="Cruz R."/>
            <person name="Yamaguchi T."/>
            <person name="Sekiguchi Y."/>
        </authorList>
    </citation>
    <scope>NUCLEOTIDE SEQUENCE [LARGE SCALE GENOMIC DNA]</scope>
    <source>
        <strain evidence="2">TBC1</strain>
    </source>
</reference>
<dbReference type="RefSeq" id="WP_062042544.1">
    <property type="nucleotide sequence ID" value="NZ_DF968182.1"/>
</dbReference>
<dbReference type="STRING" id="1678841.TBC1_112350"/>
<dbReference type="EMBL" id="DF968182">
    <property type="protein sequence ID" value="GAP44186.1"/>
    <property type="molecule type" value="Genomic_DNA"/>
</dbReference>
<feature type="compositionally biased region" description="Basic and acidic residues" evidence="1">
    <location>
        <begin position="328"/>
        <end position="341"/>
    </location>
</feature>
<gene>
    <name evidence="2" type="ORF">TBC1_112350</name>
</gene>
<dbReference type="Proteomes" id="UP000053091">
    <property type="component" value="Unassembled WGS sequence"/>
</dbReference>